<name>A0A5R8K8Z2_9BACT</name>
<accession>A0A5R8K8Z2</accession>
<dbReference type="EMBL" id="VAUV01000019">
    <property type="protein sequence ID" value="TLD68776.1"/>
    <property type="molecule type" value="Genomic_DNA"/>
</dbReference>
<evidence type="ECO:0000256" key="3">
    <source>
        <dbReference type="PROSITE-ProRule" id="PRU00339"/>
    </source>
</evidence>
<dbReference type="RefSeq" id="WP_138088237.1">
    <property type="nucleotide sequence ID" value="NZ_VAUV01000019.1"/>
</dbReference>
<keyword evidence="2 3" id="KW-0802">TPR repeat</keyword>
<dbReference type="PANTHER" id="PTHR44858:SF1">
    <property type="entry name" value="UDP-N-ACETYLGLUCOSAMINE--PEPTIDE N-ACETYLGLUCOSAMINYLTRANSFERASE SPINDLY-RELATED"/>
    <property type="match status" value="1"/>
</dbReference>
<dbReference type="Pfam" id="PF13432">
    <property type="entry name" value="TPR_16"/>
    <property type="match status" value="2"/>
</dbReference>
<dbReference type="PROSITE" id="PS50293">
    <property type="entry name" value="TPR_REGION"/>
    <property type="match status" value="1"/>
</dbReference>
<evidence type="ECO:0000256" key="4">
    <source>
        <dbReference type="SAM" id="SignalP"/>
    </source>
</evidence>
<feature type="repeat" description="TPR" evidence="3">
    <location>
        <begin position="257"/>
        <end position="290"/>
    </location>
</feature>
<evidence type="ECO:0000313" key="6">
    <source>
        <dbReference type="Proteomes" id="UP000306196"/>
    </source>
</evidence>
<dbReference type="Gene3D" id="1.25.40.10">
    <property type="entry name" value="Tetratricopeptide repeat domain"/>
    <property type="match status" value="3"/>
</dbReference>
<evidence type="ECO:0000256" key="2">
    <source>
        <dbReference type="ARBA" id="ARBA00022803"/>
    </source>
</evidence>
<protein>
    <submittedName>
        <fullName evidence="5">Tetratricopeptide repeat protein</fullName>
    </submittedName>
</protein>
<dbReference type="SMART" id="SM00028">
    <property type="entry name" value="TPR"/>
    <property type="match status" value="9"/>
</dbReference>
<proteinExistence type="predicted"/>
<feature type="signal peptide" evidence="4">
    <location>
        <begin position="1"/>
        <end position="25"/>
    </location>
</feature>
<keyword evidence="6" id="KW-1185">Reference proteome</keyword>
<dbReference type="SUPFAM" id="SSF48452">
    <property type="entry name" value="TPR-like"/>
    <property type="match status" value="2"/>
</dbReference>
<feature type="chain" id="PRO_5024430436" evidence="4">
    <location>
        <begin position="26"/>
        <end position="684"/>
    </location>
</feature>
<evidence type="ECO:0000313" key="5">
    <source>
        <dbReference type="EMBL" id="TLD68776.1"/>
    </source>
</evidence>
<dbReference type="OrthoDB" id="176124at2"/>
<evidence type="ECO:0000256" key="1">
    <source>
        <dbReference type="ARBA" id="ARBA00022737"/>
    </source>
</evidence>
<dbReference type="PROSITE" id="PS50005">
    <property type="entry name" value="TPR"/>
    <property type="match status" value="5"/>
</dbReference>
<gene>
    <name evidence="5" type="ORF">FEM03_20800</name>
</gene>
<dbReference type="Proteomes" id="UP000306196">
    <property type="component" value="Unassembled WGS sequence"/>
</dbReference>
<organism evidence="5 6">
    <name type="scientific">Phragmitibacter flavus</name>
    <dbReference type="NCBI Taxonomy" id="2576071"/>
    <lineage>
        <taxon>Bacteria</taxon>
        <taxon>Pseudomonadati</taxon>
        <taxon>Verrucomicrobiota</taxon>
        <taxon>Verrucomicrobiia</taxon>
        <taxon>Verrucomicrobiales</taxon>
        <taxon>Verrucomicrobiaceae</taxon>
        <taxon>Phragmitibacter</taxon>
    </lineage>
</organism>
<dbReference type="PANTHER" id="PTHR44858">
    <property type="entry name" value="TETRATRICOPEPTIDE REPEAT PROTEIN 6"/>
    <property type="match status" value="1"/>
</dbReference>
<keyword evidence="4" id="KW-0732">Signal</keyword>
<dbReference type="InterPro" id="IPR011990">
    <property type="entry name" value="TPR-like_helical_dom_sf"/>
</dbReference>
<dbReference type="InterPro" id="IPR050498">
    <property type="entry name" value="Ycf3"/>
</dbReference>
<comment type="caution">
    <text evidence="5">The sequence shown here is derived from an EMBL/GenBank/DDBJ whole genome shotgun (WGS) entry which is preliminary data.</text>
</comment>
<feature type="repeat" description="TPR" evidence="3">
    <location>
        <begin position="325"/>
        <end position="358"/>
    </location>
</feature>
<keyword evidence="1" id="KW-0677">Repeat</keyword>
<dbReference type="InterPro" id="IPR019734">
    <property type="entry name" value="TPR_rpt"/>
</dbReference>
<feature type="repeat" description="TPR" evidence="3">
    <location>
        <begin position="427"/>
        <end position="460"/>
    </location>
</feature>
<dbReference type="AlphaFoldDB" id="A0A5R8K8Z2"/>
<reference evidence="5 6" key="1">
    <citation type="submission" date="2019-05" db="EMBL/GenBank/DDBJ databases">
        <title>Verrucobacter flavum gen. nov., sp. nov. a new member of the family Verrucomicrobiaceae.</title>
        <authorList>
            <person name="Szuroczki S."/>
            <person name="Abbaszade G."/>
            <person name="Szabo A."/>
            <person name="Felfoldi T."/>
            <person name="Schumann P."/>
            <person name="Boka K."/>
            <person name="Keki Z."/>
            <person name="Toumi M."/>
            <person name="Toth E."/>
        </authorList>
    </citation>
    <scope>NUCLEOTIDE SEQUENCE [LARGE SCALE GENOMIC DNA]</scope>
    <source>
        <strain evidence="5 6">MG-N-17</strain>
    </source>
</reference>
<feature type="repeat" description="TPR" evidence="3">
    <location>
        <begin position="291"/>
        <end position="324"/>
    </location>
</feature>
<sequence>MMIIDMKNKVTAAAFLVTVITCALSGDLSAQAVMVLNSPKSFRSDGGEGGASTVRLEVTGKDALLEVKEEFEDGSSVDGHAMFSGGRLAMVLGEGAEYLSVFSTDEGAMFGHSSVIQAAAKLKSDRLEATSVDEEFVTNDGSRFVVKMNKNEGTGLVVAVTDDEKVGVAVVDPGFLAIALAGEEAEVRLELLSFLSDGKSMVGRMVVSGSLAAGVRELQVTSGSKEFVAWLEAQAEVPRVAGKTAIKPADAAARKAADALFDGASEAYGRGELKKALEGLDRAIQLDPGFGAAYTNRGVITANQGAVDEALGDFDQAVRFNAYDVTAWGMRGLIHYKAKHLRFAIHCYDRVLSLQPENVKYLGNRAKARSETGDLKGSLEDYDQYMELEKGNAVAYNNRGLVRFELGDVEGALEDYAVSLKMDPKSAMAWSNKAGALLDLGRYDEAVEAYGMALEIDPKRKVDLKGRASVQEILKNWEGAIGDYDRILEIDPRDAEAFDARGFVKDFAGDTKGAVADLTLSLEIDPDNEHAWFNRGAIHQREGRWKEAADDFRNCLKSGDEYTNYSQLYLWLCQGKMGEMEAATKDFEAFLLSIEKGGENRWFHHVAGFLLGRVNEEALFAAVDRTGDEDEGAQDCEAWYYVGLKRMEAGDKKGAVDAFGQCVATDLWIHLEYAAAKTRLEELR</sequence>
<feature type="repeat" description="TPR" evidence="3">
    <location>
        <begin position="393"/>
        <end position="426"/>
    </location>
</feature>